<keyword evidence="3" id="KW-0804">Transcription</keyword>
<proteinExistence type="predicted"/>
<keyword evidence="4" id="KW-0472">Membrane</keyword>
<organism evidence="6 7">
    <name type="scientific">Algibacter aquimarinus</name>
    <dbReference type="NCBI Taxonomy" id="1136748"/>
    <lineage>
        <taxon>Bacteria</taxon>
        <taxon>Pseudomonadati</taxon>
        <taxon>Bacteroidota</taxon>
        <taxon>Flavobacteriia</taxon>
        <taxon>Flavobacteriales</taxon>
        <taxon>Flavobacteriaceae</taxon>
        <taxon>Algibacter</taxon>
    </lineage>
</organism>
<dbReference type="Gene3D" id="1.10.10.60">
    <property type="entry name" value="Homeodomain-like"/>
    <property type="match status" value="2"/>
</dbReference>
<evidence type="ECO:0000256" key="2">
    <source>
        <dbReference type="ARBA" id="ARBA00023125"/>
    </source>
</evidence>
<dbReference type="InterPro" id="IPR009057">
    <property type="entry name" value="Homeodomain-like_sf"/>
</dbReference>
<evidence type="ECO:0000256" key="3">
    <source>
        <dbReference type="ARBA" id="ARBA00023163"/>
    </source>
</evidence>
<dbReference type="EMBL" id="BAABJK010000004">
    <property type="protein sequence ID" value="GAA4965489.1"/>
    <property type="molecule type" value="Genomic_DNA"/>
</dbReference>
<evidence type="ECO:0000256" key="1">
    <source>
        <dbReference type="ARBA" id="ARBA00023015"/>
    </source>
</evidence>
<dbReference type="PANTHER" id="PTHR43280:SF29">
    <property type="entry name" value="ARAC-FAMILY TRANSCRIPTIONAL REGULATOR"/>
    <property type="match status" value="1"/>
</dbReference>
<name>A0ABP9HAB3_9FLAO</name>
<keyword evidence="4" id="KW-0812">Transmembrane</keyword>
<evidence type="ECO:0000256" key="4">
    <source>
        <dbReference type="SAM" id="Phobius"/>
    </source>
</evidence>
<comment type="caution">
    <text evidence="6">The sequence shown here is derived from an EMBL/GenBank/DDBJ whole genome shotgun (WGS) entry which is preliminary data.</text>
</comment>
<dbReference type="PANTHER" id="PTHR43280">
    <property type="entry name" value="ARAC-FAMILY TRANSCRIPTIONAL REGULATOR"/>
    <property type="match status" value="1"/>
</dbReference>
<keyword evidence="1" id="KW-0805">Transcription regulation</keyword>
<feature type="transmembrane region" description="Helical" evidence="4">
    <location>
        <begin position="208"/>
        <end position="230"/>
    </location>
</feature>
<keyword evidence="2" id="KW-0238">DNA-binding</keyword>
<evidence type="ECO:0000313" key="7">
    <source>
        <dbReference type="Proteomes" id="UP001501692"/>
    </source>
</evidence>
<feature type="transmembrane region" description="Helical" evidence="4">
    <location>
        <begin position="114"/>
        <end position="135"/>
    </location>
</feature>
<dbReference type="InterPro" id="IPR018060">
    <property type="entry name" value="HTH_AraC"/>
</dbReference>
<feature type="transmembrane region" description="Helical" evidence="4">
    <location>
        <begin position="147"/>
        <end position="166"/>
    </location>
</feature>
<feature type="domain" description="HTH araC/xylS-type" evidence="5">
    <location>
        <begin position="379"/>
        <end position="482"/>
    </location>
</feature>
<gene>
    <name evidence="6" type="ORF">GCM10023315_13140</name>
</gene>
<protein>
    <recommendedName>
        <fullName evidence="5">HTH araC/xylS-type domain-containing protein</fullName>
    </recommendedName>
</protein>
<dbReference type="PROSITE" id="PS01124">
    <property type="entry name" value="HTH_ARAC_FAMILY_2"/>
    <property type="match status" value="1"/>
</dbReference>
<dbReference type="Proteomes" id="UP001501692">
    <property type="component" value="Unassembled WGS sequence"/>
</dbReference>
<feature type="transmembrane region" description="Helical" evidence="4">
    <location>
        <begin position="178"/>
        <end position="196"/>
    </location>
</feature>
<keyword evidence="4" id="KW-1133">Transmembrane helix</keyword>
<feature type="transmembrane region" description="Helical" evidence="4">
    <location>
        <begin position="319"/>
        <end position="341"/>
    </location>
</feature>
<feature type="transmembrane region" description="Helical" evidence="4">
    <location>
        <begin position="293"/>
        <end position="313"/>
    </location>
</feature>
<accession>A0ABP9HAB3</accession>
<evidence type="ECO:0000259" key="5">
    <source>
        <dbReference type="PROSITE" id="PS01124"/>
    </source>
</evidence>
<dbReference type="SMART" id="SM00342">
    <property type="entry name" value="HTH_ARAC"/>
    <property type="match status" value="1"/>
</dbReference>
<keyword evidence="7" id="KW-1185">Reference proteome</keyword>
<sequence>MQATNTLVCNTQSLPRVQIDSLIYEKSINYDMTQLELLTLYHDALLTKRNDSIQIFKKLALLNAELEQPDDAYVFTKKYINNTLDFSILNNGAYESIEDSNQYKKLKKKYIANFNWLSFLYLYVALIGFFFSVTINFTKKSNKFSKLFISCFVGAHSLFILEFVLYITNYRYNFPHTYRISSLVALLFGPLLYFYFRSVTRTYKFKIVHLFHVLPTIALLIFLFPMYQASSAEKVKMMLDIHADKITFDSVIFISKVISLSIYTVLIGILLFHKKKGNSIGNIPKYEAKWKKNIYRIHIIYVISYLFYGFSVFDVLGSVYMYYIQVLVMSIMVIYIAYMAYVQPDIFKNQFIPLRDQLFSEKYQKSGLTDALSKELKENLIKLLVEEKVYKENNINLERLSQKLNTTRHNASQIINEHFEMNFFELINKFRIKEATRILIEDVHGSLNIIDVAYEVGYNNKVTFNKAFKKETSLTPSEFIHSQNKVKAK</sequence>
<dbReference type="PROSITE" id="PS00041">
    <property type="entry name" value="HTH_ARAC_FAMILY_1"/>
    <property type="match status" value="1"/>
</dbReference>
<evidence type="ECO:0000313" key="6">
    <source>
        <dbReference type="EMBL" id="GAA4965489.1"/>
    </source>
</evidence>
<dbReference type="Pfam" id="PF12833">
    <property type="entry name" value="HTH_18"/>
    <property type="match status" value="1"/>
</dbReference>
<feature type="transmembrane region" description="Helical" evidence="4">
    <location>
        <begin position="250"/>
        <end position="272"/>
    </location>
</feature>
<reference evidence="7" key="1">
    <citation type="journal article" date="2019" name="Int. J. Syst. Evol. Microbiol.">
        <title>The Global Catalogue of Microorganisms (GCM) 10K type strain sequencing project: providing services to taxonomists for standard genome sequencing and annotation.</title>
        <authorList>
            <consortium name="The Broad Institute Genomics Platform"/>
            <consortium name="The Broad Institute Genome Sequencing Center for Infectious Disease"/>
            <person name="Wu L."/>
            <person name="Ma J."/>
        </authorList>
    </citation>
    <scope>NUCLEOTIDE SEQUENCE [LARGE SCALE GENOMIC DNA]</scope>
    <source>
        <strain evidence="7">JCM 18287</strain>
    </source>
</reference>
<dbReference type="InterPro" id="IPR018062">
    <property type="entry name" value="HTH_AraC-typ_CS"/>
</dbReference>
<dbReference type="SUPFAM" id="SSF46689">
    <property type="entry name" value="Homeodomain-like"/>
    <property type="match status" value="1"/>
</dbReference>